<evidence type="ECO:0000313" key="14">
    <source>
        <dbReference type="Proteomes" id="UP001163687"/>
    </source>
</evidence>
<dbReference type="Gene3D" id="2.30.42.10">
    <property type="match status" value="1"/>
</dbReference>
<evidence type="ECO:0000256" key="7">
    <source>
        <dbReference type="ARBA" id="ARBA00022833"/>
    </source>
</evidence>
<evidence type="ECO:0000313" key="13">
    <source>
        <dbReference type="EMBL" id="BDG59385.1"/>
    </source>
</evidence>
<dbReference type="SUPFAM" id="SSF50156">
    <property type="entry name" value="PDZ domain-like"/>
    <property type="match status" value="1"/>
</dbReference>
<keyword evidence="14" id="KW-1185">Reference proteome</keyword>
<evidence type="ECO:0000256" key="11">
    <source>
        <dbReference type="SAM" id="Phobius"/>
    </source>
</evidence>
<keyword evidence="7" id="KW-0862">Zinc</keyword>
<accession>A0AA35CI06</accession>
<sequence length="340" mass="36436">MLTLTDWLWAIPVFGAIILVHELGHFAAAKAFGIRVEEFAIGFGPSLASVRFGETRYSLRALLVLGGFVRMSGMEDGSLGDPRGFSAKPTWQRMITIAAGPAMNFVLATLLFATLVGLKGHMEITNRVAGVVPGSPAEAAGIVAGDRIVAIDGQPVQYFSQLARIIRESGGRRLQLTVEGPGGARTVEVAPMLEGGRWIVGVEPDPNPVFIRVGPLGALRDGVQLTWLVTEGMFSAVGRWLTGQEQPQVLGPVGITRTVAQASQEGLDILVGLAGQLSINIGIINLFPFPALDGSRLLFLGVEAARGRRINPHRENMIHFVGFMLLLGLMFALTWAELTH</sequence>
<comment type="cofactor">
    <cofactor evidence="1">
        <name>Zn(2+)</name>
        <dbReference type="ChEBI" id="CHEBI:29105"/>
    </cofactor>
</comment>
<evidence type="ECO:0000256" key="5">
    <source>
        <dbReference type="ARBA" id="ARBA00022692"/>
    </source>
</evidence>
<dbReference type="InterPro" id="IPR004387">
    <property type="entry name" value="Pept_M50_Zn"/>
</dbReference>
<evidence type="ECO:0000256" key="9">
    <source>
        <dbReference type="ARBA" id="ARBA00023049"/>
    </source>
</evidence>
<dbReference type="PANTHER" id="PTHR42837:SF2">
    <property type="entry name" value="MEMBRANE METALLOPROTEASE ARASP2, CHLOROPLASTIC-RELATED"/>
    <property type="match status" value="1"/>
</dbReference>
<evidence type="ECO:0000256" key="2">
    <source>
        <dbReference type="ARBA" id="ARBA00004141"/>
    </source>
</evidence>
<keyword evidence="10 11" id="KW-0472">Membrane</keyword>
<dbReference type="GO" id="GO:0006508">
    <property type="term" value="P:proteolysis"/>
    <property type="evidence" value="ECO:0007669"/>
    <property type="project" value="UniProtKB-KW"/>
</dbReference>
<dbReference type="Pfam" id="PF17820">
    <property type="entry name" value="PDZ_6"/>
    <property type="match status" value="1"/>
</dbReference>
<feature type="domain" description="PDZ" evidence="12">
    <location>
        <begin position="128"/>
        <end position="157"/>
    </location>
</feature>
<comment type="subcellular location">
    <subcellularLocation>
        <location evidence="2">Membrane</location>
        <topology evidence="2">Multi-pass membrane protein</topology>
    </subcellularLocation>
</comment>
<dbReference type="Pfam" id="PF02163">
    <property type="entry name" value="Peptidase_M50"/>
    <property type="match status" value="1"/>
</dbReference>
<feature type="transmembrane region" description="Helical" evidence="11">
    <location>
        <begin position="6"/>
        <end position="28"/>
    </location>
</feature>
<dbReference type="PANTHER" id="PTHR42837">
    <property type="entry name" value="REGULATOR OF SIGMA-E PROTEASE RSEP"/>
    <property type="match status" value="1"/>
</dbReference>
<comment type="similarity">
    <text evidence="3">Belongs to the peptidase M50B family.</text>
</comment>
<keyword evidence="4" id="KW-0645">Protease</keyword>
<dbReference type="InterPro" id="IPR001478">
    <property type="entry name" value="PDZ"/>
</dbReference>
<evidence type="ECO:0000256" key="6">
    <source>
        <dbReference type="ARBA" id="ARBA00022801"/>
    </source>
</evidence>
<dbReference type="CDD" id="cd23081">
    <property type="entry name" value="cpPDZ_EcRseP-like"/>
    <property type="match status" value="1"/>
</dbReference>
<organism evidence="13 14">
    <name type="scientific">Caldinitratiruptor microaerophilus</name>
    <dbReference type="NCBI Taxonomy" id="671077"/>
    <lineage>
        <taxon>Bacteria</taxon>
        <taxon>Bacillati</taxon>
        <taxon>Bacillota</taxon>
        <taxon>Clostridia</taxon>
        <taxon>Eubacteriales</taxon>
        <taxon>Symbiobacteriaceae</taxon>
        <taxon>Caldinitratiruptor</taxon>
    </lineage>
</organism>
<dbReference type="InterPro" id="IPR036034">
    <property type="entry name" value="PDZ_sf"/>
</dbReference>
<evidence type="ECO:0000259" key="12">
    <source>
        <dbReference type="PROSITE" id="PS50106"/>
    </source>
</evidence>
<dbReference type="PROSITE" id="PS50106">
    <property type="entry name" value="PDZ"/>
    <property type="match status" value="1"/>
</dbReference>
<name>A0AA35CI06_9FIRM</name>
<evidence type="ECO:0000256" key="3">
    <source>
        <dbReference type="ARBA" id="ARBA00007931"/>
    </source>
</evidence>
<dbReference type="EMBL" id="AP025628">
    <property type="protein sequence ID" value="BDG59385.1"/>
    <property type="molecule type" value="Genomic_DNA"/>
</dbReference>
<protein>
    <submittedName>
        <fullName evidence="13">Zinc metalloprotease</fullName>
    </submittedName>
</protein>
<dbReference type="InterPro" id="IPR041489">
    <property type="entry name" value="PDZ_6"/>
</dbReference>
<dbReference type="GO" id="GO:0016020">
    <property type="term" value="C:membrane"/>
    <property type="evidence" value="ECO:0007669"/>
    <property type="project" value="UniProtKB-SubCell"/>
</dbReference>
<dbReference type="Proteomes" id="UP001163687">
    <property type="component" value="Chromosome"/>
</dbReference>
<gene>
    <name evidence="13" type="ORF">caldi_04750</name>
</gene>
<dbReference type="CDD" id="cd06163">
    <property type="entry name" value="S2P-M50_PDZ_RseP-like"/>
    <property type="match status" value="1"/>
</dbReference>
<evidence type="ECO:0000256" key="1">
    <source>
        <dbReference type="ARBA" id="ARBA00001947"/>
    </source>
</evidence>
<dbReference type="KEGG" id="cmic:caldi_04750"/>
<keyword evidence="5 11" id="KW-0812">Transmembrane</keyword>
<feature type="transmembrane region" description="Helical" evidence="11">
    <location>
        <begin position="316"/>
        <end position="336"/>
    </location>
</feature>
<evidence type="ECO:0000256" key="10">
    <source>
        <dbReference type="ARBA" id="ARBA00023136"/>
    </source>
</evidence>
<keyword evidence="9 13" id="KW-0482">Metalloprotease</keyword>
<evidence type="ECO:0000256" key="8">
    <source>
        <dbReference type="ARBA" id="ARBA00022989"/>
    </source>
</evidence>
<dbReference type="GO" id="GO:0004222">
    <property type="term" value="F:metalloendopeptidase activity"/>
    <property type="evidence" value="ECO:0007669"/>
    <property type="project" value="InterPro"/>
</dbReference>
<dbReference type="AlphaFoldDB" id="A0AA35CI06"/>
<proteinExistence type="inferred from homology"/>
<keyword evidence="6" id="KW-0378">Hydrolase</keyword>
<dbReference type="RefSeq" id="WP_264843519.1">
    <property type="nucleotide sequence ID" value="NZ_AP025628.1"/>
</dbReference>
<dbReference type="InterPro" id="IPR008915">
    <property type="entry name" value="Peptidase_M50"/>
</dbReference>
<keyword evidence="8 11" id="KW-1133">Transmembrane helix</keyword>
<evidence type="ECO:0000256" key="4">
    <source>
        <dbReference type="ARBA" id="ARBA00022670"/>
    </source>
</evidence>
<reference evidence="13" key="1">
    <citation type="submission" date="2022-03" db="EMBL/GenBank/DDBJ databases">
        <title>Complete genome sequence of Caldinitratiruptor microaerophilus.</title>
        <authorList>
            <person name="Mukaiyama R."/>
            <person name="Nishiyama T."/>
            <person name="Ueda K."/>
        </authorList>
    </citation>
    <scope>NUCLEOTIDE SEQUENCE</scope>
    <source>
        <strain evidence="13">JCM 16183</strain>
    </source>
</reference>
<dbReference type="SMART" id="SM00228">
    <property type="entry name" value="PDZ"/>
    <property type="match status" value="1"/>
</dbReference>
<feature type="transmembrane region" description="Helical" evidence="11">
    <location>
        <begin position="94"/>
        <end position="118"/>
    </location>
</feature>